<dbReference type="KEGG" id="chq:AQ619_01925"/>
<feature type="transmembrane region" description="Helical" evidence="1">
    <location>
        <begin position="117"/>
        <end position="142"/>
    </location>
</feature>
<evidence type="ECO:0000256" key="1">
    <source>
        <dbReference type="SAM" id="Phobius"/>
    </source>
</evidence>
<dbReference type="EMBL" id="CP013002">
    <property type="protein sequence ID" value="ALL12219.1"/>
    <property type="molecule type" value="Genomic_DNA"/>
</dbReference>
<keyword evidence="1" id="KW-1133">Transmembrane helix</keyword>
<dbReference type="OrthoDB" id="7188221at2"/>
<sequence length="183" mass="19759">MIPTHSARLAPFQPQTVWTLQDGTLVETRGQGVRGFPLSALTRFRLAAPPRGGRRRVLQLSFGRARMVIIAQSYVAPGQTEDRLDSFSAFVRTLSRQAAEVAPNARFDLARIEARPALTWVMGLLALGTVAVLASSLGAGMAAVGIDMAARMGFVLLLLLAALPWLSRGDGFDPRDPPRDLLP</sequence>
<evidence type="ECO:0000313" key="3">
    <source>
        <dbReference type="Proteomes" id="UP000056905"/>
    </source>
</evidence>
<keyword evidence="3" id="KW-1185">Reference proteome</keyword>
<name>A0A0P0NW23_9CAUL</name>
<accession>A0A0P0NW23</accession>
<dbReference type="Proteomes" id="UP000056905">
    <property type="component" value="Chromosome"/>
</dbReference>
<protein>
    <submittedName>
        <fullName evidence="2">Uncharacterized protein</fullName>
    </submittedName>
</protein>
<dbReference type="STRING" id="69395.AQ619_01925"/>
<evidence type="ECO:0000313" key="2">
    <source>
        <dbReference type="EMBL" id="ALL12219.1"/>
    </source>
</evidence>
<feature type="transmembrane region" description="Helical" evidence="1">
    <location>
        <begin position="148"/>
        <end position="166"/>
    </location>
</feature>
<reference evidence="2 3" key="1">
    <citation type="submission" date="2015-10" db="EMBL/GenBank/DDBJ databases">
        <title>Conservation of the essential genome among Caulobacter and Brevundimonas species.</title>
        <authorList>
            <person name="Scott D."/>
            <person name="Ely B."/>
        </authorList>
    </citation>
    <scope>NUCLEOTIDE SEQUENCE [LARGE SCALE GENOMIC DNA]</scope>
    <source>
        <strain evidence="2 3">CB4</strain>
    </source>
</reference>
<dbReference type="RefSeq" id="WP_062143506.1">
    <property type="nucleotide sequence ID" value="NZ_CP013002.1"/>
</dbReference>
<dbReference type="AlphaFoldDB" id="A0A0P0NW23"/>
<keyword evidence="1" id="KW-0472">Membrane</keyword>
<organism evidence="2 3">
    <name type="scientific">Caulobacter henricii</name>
    <dbReference type="NCBI Taxonomy" id="69395"/>
    <lineage>
        <taxon>Bacteria</taxon>
        <taxon>Pseudomonadati</taxon>
        <taxon>Pseudomonadota</taxon>
        <taxon>Alphaproteobacteria</taxon>
        <taxon>Caulobacterales</taxon>
        <taxon>Caulobacteraceae</taxon>
        <taxon>Caulobacter</taxon>
    </lineage>
</organism>
<proteinExistence type="predicted"/>
<gene>
    <name evidence="2" type="ORF">AQ619_01925</name>
</gene>
<keyword evidence="1" id="KW-0812">Transmembrane</keyword>